<gene>
    <name evidence="2" type="ORF">KPZU09_11900</name>
</gene>
<evidence type="ECO:0000313" key="2">
    <source>
        <dbReference type="EMBL" id="GHK51454.1"/>
    </source>
</evidence>
<dbReference type="Proteomes" id="UP000655094">
    <property type="component" value="Unassembled WGS sequence"/>
</dbReference>
<evidence type="ECO:0000313" key="3">
    <source>
        <dbReference type="Proteomes" id="UP000655094"/>
    </source>
</evidence>
<feature type="domain" description="Coenzyme PQQ synthesis protein F N-terminal lobe" evidence="1">
    <location>
        <begin position="1"/>
        <end position="96"/>
    </location>
</feature>
<protein>
    <recommendedName>
        <fullName evidence="1">Coenzyme PQQ synthesis protein F N-terminal lobe domain-containing protein</fullName>
    </recommendedName>
</protein>
<dbReference type="InterPro" id="IPR054740">
    <property type="entry name" value="PqqF_N_2"/>
</dbReference>
<proteinExistence type="predicted"/>
<dbReference type="Pfam" id="PF22454">
    <property type="entry name" value="PQQ_syn_pqqF_N_2"/>
    <property type="match status" value="1"/>
</dbReference>
<evidence type="ECO:0000259" key="1">
    <source>
        <dbReference type="Pfam" id="PF22454"/>
    </source>
</evidence>
<reference evidence="2" key="1">
    <citation type="submission" date="2020-10" db="EMBL/GenBank/DDBJ databases">
        <title>Genome Sequence of ESBL Producing Zambian Clinical Strains.</title>
        <authorList>
            <person name="Shawa M."/>
            <person name="Furuta Y."/>
            <person name="Simbotwe M."/>
            <person name="Mulenga E."/>
            <person name="Mubanga M."/>
            <person name="Mulenga G."/>
            <person name="Kaile C."/>
            <person name="Zorigt T."/>
            <person name="Hang'ombe B."/>
            <person name="Higashi H."/>
        </authorList>
    </citation>
    <scope>NUCLEOTIDE SEQUENCE</scope>
    <source>
        <strain evidence="2">Zam_UTH_09</strain>
    </source>
</reference>
<dbReference type="AlphaFoldDB" id="A0A919HSL8"/>
<accession>A0A919HSL8</accession>
<organism evidence="2 3">
    <name type="scientific">Klebsiella pneumoniae</name>
    <dbReference type="NCBI Taxonomy" id="573"/>
    <lineage>
        <taxon>Bacteria</taxon>
        <taxon>Pseudomonadati</taxon>
        <taxon>Pseudomonadota</taxon>
        <taxon>Gammaproteobacteria</taxon>
        <taxon>Enterobacterales</taxon>
        <taxon>Enterobacteriaceae</taxon>
        <taxon>Klebsiella/Raoultella group</taxon>
        <taxon>Klebsiella</taxon>
        <taxon>Klebsiella pneumoniae complex</taxon>
    </lineage>
</organism>
<name>A0A919HSL8_KLEPN</name>
<dbReference type="EMBL" id="BNFF01000001">
    <property type="protein sequence ID" value="GHK51454.1"/>
    <property type="molecule type" value="Genomic_DNA"/>
</dbReference>
<comment type="caution">
    <text evidence="2">The sequence shown here is derived from an EMBL/GenBank/DDBJ whole genome shotgun (WGS) entry which is preliminary data.</text>
</comment>
<sequence>MLDEAPGSLMAGLRQRRLAGDVALNWLYQDRHLGWLALVFASDRPEEVDRQITHWLQALQQTTPEQQQHYYQLSRRRFQALSPLDQLRQRAFGFAPGAPPAGFADFAPPCRPPRRSAGLSDRFPGSLLPPGFSLPLSRWRRRPESEPALAFAFYPQAAGDLVAKCPEKAAPLLHLPLPEEPPRLLLRPPFYCSPDQAEGLARGEQLRPQLAALRHAGDTASGICSTAAGS</sequence>